<reference evidence="2 3" key="1">
    <citation type="submission" date="2019-02" db="EMBL/GenBank/DDBJ databases">
        <title>Genome sequencing of the rare red list fungi Hericium alpestre (H. flagellum).</title>
        <authorList>
            <person name="Buettner E."/>
            <person name="Kellner H."/>
        </authorList>
    </citation>
    <scope>NUCLEOTIDE SEQUENCE [LARGE SCALE GENOMIC DNA]</scope>
    <source>
        <strain evidence="2 3">DSM 108284</strain>
    </source>
</reference>
<name>A0A4Y9ZNM8_9AGAM</name>
<accession>A0A4Y9ZNM8</accession>
<comment type="caution">
    <text evidence="2">The sequence shown here is derived from an EMBL/GenBank/DDBJ whole genome shotgun (WGS) entry which is preliminary data.</text>
</comment>
<dbReference type="Pfam" id="PF11709">
    <property type="entry name" value="Mit_ribos_Mrp51"/>
    <property type="match status" value="1"/>
</dbReference>
<keyword evidence="3" id="KW-1185">Reference proteome</keyword>
<proteinExistence type="predicted"/>
<dbReference type="InterPro" id="IPR016712">
    <property type="entry name" value="Rbsml_bS1m-like"/>
</dbReference>
<protein>
    <submittedName>
        <fullName evidence="2">Uncharacterized protein</fullName>
    </submittedName>
</protein>
<evidence type="ECO:0000313" key="3">
    <source>
        <dbReference type="Proteomes" id="UP000298061"/>
    </source>
</evidence>
<dbReference type="Proteomes" id="UP000298061">
    <property type="component" value="Unassembled WGS sequence"/>
</dbReference>
<dbReference type="OrthoDB" id="2735536at2759"/>
<dbReference type="PANTHER" id="PTHR28058">
    <property type="entry name" value="37S RIBOSOMAL PROTEIN MRP51, MITOCHONDRIAL"/>
    <property type="match status" value="1"/>
</dbReference>
<feature type="compositionally biased region" description="Basic residues" evidence="1">
    <location>
        <begin position="369"/>
        <end position="384"/>
    </location>
</feature>
<evidence type="ECO:0000313" key="2">
    <source>
        <dbReference type="EMBL" id="TFY76476.1"/>
    </source>
</evidence>
<feature type="region of interest" description="Disordered" evidence="1">
    <location>
        <begin position="226"/>
        <end position="246"/>
    </location>
</feature>
<dbReference type="AlphaFoldDB" id="A0A4Y9ZNM8"/>
<feature type="region of interest" description="Disordered" evidence="1">
    <location>
        <begin position="365"/>
        <end position="404"/>
    </location>
</feature>
<evidence type="ECO:0000256" key="1">
    <source>
        <dbReference type="SAM" id="MobiDB-lite"/>
    </source>
</evidence>
<sequence>MAAAAAAGKSSASPFAAMLRRSKFASYDPQIAQVYTAHGGDAHRGNWGFKRPLTLHRRDACVVVKSVDSREQQTEFRRADYDATFVRVWEDFGVEVKAREDWDFRTGSGRIGVGLDSDFALGTKDSKTLEKEWLEEAEEKVAEGNSQASGKASEEVVRKVREAASVPNIMAMSESQFQRYLEELRAERPKFKAYLEAHKEEQKKQEKVAAKKGLTLEFLSERARDLHHSPQSKAMEQRPHPNAGLTYAKASPLTNYFLTKPQPARIIGAKLGNGVGHPVSIGGMLSYGLSASAAPVLSSVPVRVSSARLFAAPRPVGDELSSLRAVKIETTLKEQAQTDSLRANLHRPGTRAYIERQQLVPAYNEKMRSRNKRSMVRLPQKPKPKPQAISKSLVSDLRGMITQP</sequence>
<gene>
    <name evidence="2" type="ORF">EWM64_g7536</name>
</gene>
<dbReference type="EMBL" id="SFCI01001195">
    <property type="protein sequence ID" value="TFY76476.1"/>
    <property type="molecule type" value="Genomic_DNA"/>
</dbReference>
<dbReference type="PANTHER" id="PTHR28058:SF1">
    <property type="entry name" value="SMALL RIBOSOMAL SUBUNIT PROTEIN BS1M"/>
    <property type="match status" value="1"/>
</dbReference>
<dbReference type="STRING" id="135208.A0A4Y9ZNM8"/>
<organism evidence="2 3">
    <name type="scientific">Hericium alpestre</name>
    <dbReference type="NCBI Taxonomy" id="135208"/>
    <lineage>
        <taxon>Eukaryota</taxon>
        <taxon>Fungi</taxon>
        <taxon>Dikarya</taxon>
        <taxon>Basidiomycota</taxon>
        <taxon>Agaricomycotina</taxon>
        <taxon>Agaricomycetes</taxon>
        <taxon>Russulales</taxon>
        <taxon>Hericiaceae</taxon>
        <taxon>Hericium</taxon>
    </lineage>
</organism>